<name>A0A1I8PPT9_STOCA</name>
<dbReference type="VEuPathDB" id="VectorBase:SCAU010050"/>
<organism evidence="2 3">
    <name type="scientific">Stomoxys calcitrans</name>
    <name type="common">Stable fly</name>
    <name type="synonym">Conops calcitrans</name>
    <dbReference type="NCBI Taxonomy" id="35570"/>
    <lineage>
        <taxon>Eukaryota</taxon>
        <taxon>Metazoa</taxon>
        <taxon>Ecdysozoa</taxon>
        <taxon>Arthropoda</taxon>
        <taxon>Hexapoda</taxon>
        <taxon>Insecta</taxon>
        <taxon>Pterygota</taxon>
        <taxon>Neoptera</taxon>
        <taxon>Endopterygota</taxon>
        <taxon>Diptera</taxon>
        <taxon>Brachycera</taxon>
        <taxon>Muscomorpha</taxon>
        <taxon>Muscoidea</taxon>
        <taxon>Muscidae</taxon>
        <taxon>Stomoxys</taxon>
    </lineage>
</organism>
<accession>A0A1I8PPT9</accession>
<evidence type="ECO:0000313" key="2">
    <source>
        <dbReference type="EnsemblMetazoa" id="SCAU010050-PA"/>
    </source>
</evidence>
<feature type="compositionally biased region" description="Low complexity" evidence="1">
    <location>
        <begin position="135"/>
        <end position="150"/>
    </location>
</feature>
<feature type="compositionally biased region" description="Low complexity" evidence="1">
    <location>
        <begin position="301"/>
        <end position="317"/>
    </location>
</feature>
<feature type="compositionally biased region" description="Basic and acidic residues" evidence="1">
    <location>
        <begin position="263"/>
        <end position="289"/>
    </location>
</feature>
<evidence type="ECO:0000256" key="1">
    <source>
        <dbReference type="SAM" id="MobiDB-lite"/>
    </source>
</evidence>
<feature type="region of interest" description="Disordered" evidence="1">
    <location>
        <begin position="475"/>
        <end position="540"/>
    </location>
</feature>
<protein>
    <submittedName>
        <fullName evidence="2">Uncharacterized protein</fullName>
    </submittedName>
</protein>
<evidence type="ECO:0000313" key="3">
    <source>
        <dbReference type="Proteomes" id="UP000095300"/>
    </source>
</evidence>
<gene>
    <name evidence="2" type="primary">106084851</name>
</gene>
<feature type="region of interest" description="Disordered" evidence="1">
    <location>
        <begin position="220"/>
        <end position="242"/>
    </location>
</feature>
<keyword evidence="3" id="KW-1185">Reference proteome</keyword>
<feature type="region of interest" description="Disordered" evidence="1">
    <location>
        <begin position="66"/>
        <end position="157"/>
    </location>
</feature>
<feature type="compositionally biased region" description="Low complexity" evidence="1">
    <location>
        <begin position="525"/>
        <end position="534"/>
    </location>
</feature>
<proteinExistence type="predicted"/>
<feature type="compositionally biased region" description="Polar residues" evidence="1">
    <location>
        <begin position="226"/>
        <end position="242"/>
    </location>
</feature>
<dbReference type="EnsemblMetazoa" id="SCAU010050-RA">
    <property type="protein sequence ID" value="SCAU010050-PA"/>
    <property type="gene ID" value="SCAU010050"/>
</dbReference>
<sequence length="583" mass="62803">MSSNELSELIAMGCPDLDTTNNGLPTNSHIVDERRRLSVKQMTATELAAARAAAAIDIKNALAKSGQISSAPGSSNSSLTKNNSVSSFRSEPPQAPSSMSLSAASSEGSLSNGEQSAALRRRAAAKETHAPIINSPSASSSASSSGSPSPQHHDDEHHLDVKQRILPTTPAPRERIISLPSVLDDGMEDHFLSLSSSAPKPDTGSKLLEVKENSKNFISLDHSDENLNSPYFKNPTKNSDISLSNIESDRFKNKRPSILDSIELLRKQRRDRNENREKRSESQGDDERLQHHHERSAAPDRLNSSSNDPSRRNSNASIISDVSVSATVALPPTPPLTPFPLAKTSSAPNMERRKSSLSALFPGPSPLVAPEPVLHADPKVLETLHKDEIKTIVDETMRREIPTGKLVHRTKTPPPAGVSLGVTLKKVTPPRTQITVKKNEGPMLGVVLRKVERKTEPQKSILDDDKPLYHLSIVRSDGKDHKPSAAATTAKPKPKPVPLQKSATVASKPNPGGILTGPQGPRPAPAAAVQVPAKPQRPMPGVPITIQKIEGDKIIIIKKIIVPKNSKIPEQYLKVGGHENSIL</sequence>
<feature type="region of interest" description="Disordered" evidence="1">
    <location>
        <begin position="262"/>
        <end position="318"/>
    </location>
</feature>
<reference evidence="2" key="1">
    <citation type="submission" date="2020-05" db="UniProtKB">
        <authorList>
            <consortium name="EnsemblMetazoa"/>
        </authorList>
    </citation>
    <scope>IDENTIFICATION</scope>
    <source>
        <strain evidence="2">USDA</strain>
    </source>
</reference>
<feature type="region of interest" description="Disordered" evidence="1">
    <location>
        <begin position="330"/>
        <end position="356"/>
    </location>
</feature>
<dbReference type="STRING" id="35570.A0A1I8PPT9"/>
<dbReference type="Proteomes" id="UP000095300">
    <property type="component" value="Unassembled WGS sequence"/>
</dbReference>
<feature type="compositionally biased region" description="Low complexity" evidence="1">
    <location>
        <begin position="97"/>
        <end position="114"/>
    </location>
</feature>
<feature type="compositionally biased region" description="Polar residues" evidence="1">
    <location>
        <begin position="66"/>
        <end position="89"/>
    </location>
</feature>
<dbReference type="AlphaFoldDB" id="A0A1I8PPT9"/>